<dbReference type="Proteomes" id="UP000239757">
    <property type="component" value="Unassembled WGS sequence"/>
</dbReference>
<proteinExistence type="predicted"/>
<feature type="region of interest" description="Disordered" evidence="1">
    <location>
        <begin position="38"/>
        <end position="78"/>
    </location>
</feature>
<evidence type="ECO:0000256" key="1">
    <source>
        <dbReference type="SAM" id="MobiDB-lite"/>
    </source>
</evidence>
<feature type="compositionally biased region" description="Basic residues" evidence="1">
    <location>
        <begin position="63"/>
        <end position="72"/>
    </location>
</feature>
<reference evidence="3 4" key="1">
    <citation type="submission" date="2015-01" db="EMBL/GenBank/DDBJ databases">
        <title>Genome of allotetraploid Gossypium barbadense reveals genomic plasticity and fiber elongation in cotton evolution.</title>
        <authorList>
            <person name="Chen X."/>
            <person name="Liu X."/>
            <person name="Zhao B."/>
            <person name="Zheng H."/>
            <person name="Hu Y."/>
            <person name="Lu G."/>
            <person name="Yang C."/>
            <person name="Chen J."/>
            <person name="Shan C."/>
            <person name="Zhang L."/>
            <person name="Zhou Y."/>
            <person name="Wang L."/>
            <person name="Guo W."/>
            <person name="Bai Y."/>
            <person name="Ruan J."/>
            <person name="Shangguan X."/>
            <person name="Mao Y."/>
            <person name="Jiang J."/>
            <person name="Zhu Y."/>
            <person name="Lei J."/>
            <person name="Kang H."/>
            <person name="Chen S."/>
            <person name="He X."/>
            <person name="Wang R."/>
            <person name="Wang Y."/>
            <person name="Chen J."/>
            <person name="Wang L."/>
            <person name="Yu S."/>
            <person name="Wang B."/>
            <person name="Wei J."/>
            <person name="Song S."/>
            <person name="Lu X."/>
            <person name="Gao Z."/>
            <person name="Gu W."/>
            <person name="Deng X."/>
            <person name="Ma D."/>
            <person name="Wang S."/>
            <person name="Liang W."/>
            <person name="Fang L."/>
            <person name="Cai C."/>
            <person name="Zhu X."/>
            <person name="Zhou B."/>
            <person name="Zhang Y."/>
            <person name="Chen Z."/>
            <person name="Xu S."/>
            <person name="Zhu R."/>
            <person name="Wang S."/>
            <person name="Zhang T."/>
            <person name="Zhao G."/>
        </authorList>
    </citation>
    <scope>NUCLEOTIDE SEQUENCE [LARGE SCALE GENOMIC DNA]</scope>
    <source>
        <strain evidence="4">cv. Xinhai21</strain>
        <tissue evidence="3">Leaf</tissue>
    </source>
</reference>
<dbReference type="AlphaFoldDB" id="A0A2P5Y2V0"/>
<evidence type="ECO:0000313" key="4">
    <source>
        <dbReference type="Proteomes" id="UP000239757"/>
    </source>
</evidence>
<gene>
    <name evidence="3" type="ORF">GOBAR_AA10765</name>
</gene>
<dbReference type="Pfam" id="PF05678">
    <property type="entry name" value="VQ"/>
    <property type="match status" value="1"/>
</dbReference>
<accession>A0A2P5Y2V0</accession>
<dbReference type="InterPro" id="IPR008889">
    <property type="entry name" value="VQ"/>
</dbReference>
<feature type="region of interest" description="Disordered" evidence="1">
    <location>
        <begin position="177"/>
        <end position="203"/>
    </location>
</feature>
<dbReference type="InterPro" id="IPR039609">
    <property type="entry name" value="VQ_15/22"/>
</dbReference>
<dbReference type="OrthoDB" id="780193at2759"/>
<sequence length="336" mass="35696">MQSSSGGDNDFGSLQQFLNPSLVSHHQHHPHSLLAQGLDQVPFPSSSSMQPRPVGELNGVVKNPKKRTRASRKAPTTVLTTDPTNFRAMVQEYTGIPTPPGSSSFSRKLDIFGSGSSGTRSSTHLEPLRPSAKRVQPAATSLLNNIPLAEASNMLNFQAQILQPPLQPSLNLPGCPASASSTMASLDGTRSSTHLEPLRPSAKRVQPAATSLLNNIPLAEASNMLNFQAQILQPPLQPSLNLPGCPASASSTMASLDGVSGNLGGLHGNWRGAVGLNNGNQDQFRPFDGVYSNTSQRLNSFKSNYSSLSDFQHEKGLENVSSRAQGTVDSWISPAD</sequence>
<evidence type="ECO:0000259" key="2">
    <source>
        <dbReference type="Pfam" id="PF05678"/>
    </source>
</evidence>
<dbReference type="PANTHER" id="PTHR33179">
    <property type="entry name" value="VQ MOTIF-CONTAINING PROTEIN"/>
    <property type="match status" value="1"/>
</dbReference>
<feature type="compositionally biased region" description="Polar residues" evidence="1">
    <location>
        <begin position="178"/>
        <end position="194"/>
    </location>
</feature>
<organism evidence="3 4">
    <name type="scientific">Gossypium barbadense</name>
    <name type="common">Sea Island cotton</name>
    <name type="synonym">Hibiscus barbadensis</name>
    <dbReference type="NCBI Taxonomy" id="3634"/>
    <lineage>
        <taxon>Eukaryota</taxon>
        <taxon>Viridiplantae</taxon>
        <taxon>Streptophyta</taxon>
        <taxon>Embryophyta</taxon>
        <taxon>Tracheophyta</taxon>
        <taxon>Spermatophyta</taxon>
        <taxon>Magnoliopsida</taxon>
        <taxon>eudicotyledons</taxon>
        <taxon>Gunneridae</taxon>
        <taxon>Pentapetalae</taxon>
        <taxon>rosids</taxon>
        <taxon>malvids</taxon>
        <taxon>Malvales</taxon>
        <taxon>Malvaceae</taxon>
        <taxon>Malvoideae</taxon>
        <taxon>Gossypium</taxon>
    </lineage>
</organism>
<dbReference type="EMBL" id="KZ663808">
    <property type="protein sequence ID" value="PPS09881.1"/>
    <property type="molecule type" value="Genomic_DNA"/>
</dbReference>
<dbReference type="PANTHER" id="PTHR33179:SF58">
    <property type="entry name" value="OS08G0409500 PROTEIN"/>
    <property type="match status" value="1"/>
</dbReference>
<feature type="domain" description="VQ" evidence="2">
    <location>
        <begin position="74"/>
        <end position="100"/>
    </location>
</feature>
<protein>
    <recommendedName>
        <fullName evidence="2">VQ domain-containing protein</fullName>
    </recommendedName>
</protein>
<evidence type="ECO:0000313" key="3">
    <source>
        <dbReference type="EMBL" id="PPS09881.1"/>
    </source>
</evidence>
<name>A0A2P5Y2V0_GOSBA</name>